<feature type="compositionally biased region" description="Polar residues" evidence="1">
    <location>
        <begin position="158"/>
        <end position="176"/>
    </location>
</feature>
<proteinExistence type="predicted"/>
<feature type="domain" description="2EXR" evidence="2">
    <location>
        <begin position="188"/>
        <end position="291"/>
    </location>
</feature>
<dbReference type="HOGENOM" id="CLU_550916_0_0_1"/>
<name>G2YD93_BOTF4</name>
<evidence type="ECO:0000259" key="2">
    <source>
        <dbReference type="Pfam" id="PF20150"/>
    </source>
</evidence>
<dbReference type="Pfam" id="PF20150">
    <property type="entry name" value="2EXR"/>
    <property type="match status" value="1"/>
</dbReference>
<dbReference type="EMBL" id="FQ790321">
    <property type="protein sequence ID" value="CCD49741.1"/>
    <property type="molecule type" value="Genomic_DNA"/>
</dbReference>
<reference evidence="4" key="1">
    <citation type="journal article" date="2011" name="PLoS Genet.">
        <title>Genomic analysis of the necrotrophic fungal pathogens Sclerotinia sclerotiorum and Botrytis cinerea.</title>
        <authorList>
            <person name="Amselem J."/>
            <person name="Cuomo C.A."/>
            <person name="van Kan J.A."/>
            <person name="Viaud M."/>
            <person name="Benito E.P."/>
            <person name="Couloux A."/>
            <person name="Coutinho P.M."/>
            <person name="de Vries R.P."/>
            <person name="Dyer P.S."/>
            <person name="Fillinger S."/>
            <person name="Fournier E."/>
            <person name="Gout L."/>
            <person name="Hahn M."/>
            <person name="Kohn L."/>
            <person name="Lapalu N."/>
            <person name="Plummer K.M."/>
            <person name="Pradier J.M."/>
            <person name="Quevillon E."/>
            <person name="Sharon A."/>
            <person name="Simon A."/>
            <person name="ten Have A."/>
            <person name="Tudzynski B."/>
            <person name="Tudzynski P."/>
            <person name="Wincker P."/>
            <person name="Andrew M."/>
            <person name="Anthouard V."/>
            <person name="Beever R.E."/>
            <person name="Beffa R."/>
            <person name="Benoit I."/>
            <person name="Bouzid O."/>
            <person name="Brault B."/>
            <person name="Chen Z."/>
            <person name="Choquer M."/>
            <person name="Collemare J."/>
            <person name="Cotton P."/>
            <person name="Danchin E.G."/>
            <person name="Da Silva C."/>
            <person name="Gautier A."/>
            <person name="Giraud C."/>
            <person name="Giraud T."/>
            <person name="Gonzalez C."/>
            <person name="Grossetete S."/>
            <person name="Guldener U."/>
            <person name="Henrissat B."/>
            <person name="Howlett B.J."/>
            <person name="Kodira C."/>
            <person name="Kretschmer M."/>
            <person name="Lappartient A."/>
            <person name="Leroch M."/>
            <person name="Levis C."/>
            <person name="Mauceli E."/>
            <person name="Neuveglise C."/>
            <person name="Oeser B."/>
            <person name="Pearson M."/>
            <person name="Poulain J."/>
            <person name="Poussereau N."/>
            <person name="Quesneville H."/>
            <person name="Rascle C."/>
            <person name="Schumacher J."/>
            <person name="Segurens B."/>
            <person name="Sexton A."/>
            <person name="Silva E."/>
            <person name="Sirven C."/>
            <person name="Soanes D.M."/>
            <person name="Talbot N.J."/>
            <person name="Templeton M."/>
            <person name="Yandava C."/>
            <person name="Yarden O."/>
            <person name="Zeng Q."/>
            <person name="Rollins J.A."/>
            <person name="Lebrun M.H."/>
            <person name="Dickman M."/>
        </authorList>
    </citation>
    <scope>NUCLEOTIDE SEQUENCE [LARGE SCALE GENOMIC DNA]</scope>
    <source>
        <strain evidence="4">T4</strain>
    </source>
</reference>
<dbReference type="InParanoid" id="G2YD93"/>
<feature type="compositionally biased region" description="Basic and acidic residues" evidence="1">
    <location>
        <begin position="135"/>
        <end position="152"/>
    </location>
</feature>
<protein>
    <recommendedName>
        <fullName evidence="2">2EXR domain-containing protein</fullName>
    </recommendedName>
</protein>
<gene>
    <name evidence="3" type="ORF">BofuT4_P094490.1</name>
</gene>
<dbReference type="OrthoDB" id="3473305at2759"/>
<evidence type="ECO:0000313" key="4">
    <source>
        <dbReference type="Proteomes" id="UP000008177"/>
    </source>
</evidence>
<dbReference type="Proteomes" id="UP000008177">
    <property type="component" value="Unplaced contigs"/>
</dbReference>
<feature type="compositionally biased region" description="Basic and acidic residues" evidence="1">
    <location>
        <begin position="36"/>
        <end position="61"/>
    </location>
</feature>
<feature type="region of interest" description="Disordered" evidence="1">
    <location>
        <begin position="133"/>
        <end position="184"/>
    </location>
</feature>
<dbReference type="AlphaFoldDB" id="G2YD93"/>
<feature type="region of interest" description="Disordered" evidence="1">
    <location>
        <begin position="1"/>
        <end position="79"/>
    </location>
</feature>
<accession>G2YD93</accession>
<evidence type="ECO:0000256" key="1">
    <source>
        <dbReference type="SAM" id="MobiDB-lite"/>
    </source>
</evidence>
<dbReference type="InterPro" id="IPR045518">
    <property type="entry name" value="2EXR"/>
</dbReference>
<organism evidence="3 4">
    <name type="scientific">Botryotinia fuckeliana (strain T4)</name>
    <name type="common">Noble rot fungus</name>
    <name type="synonym">Botrytis cinerea</name>
    <dbReference type="NCBI Taxonomy" id="999810"/>
    <lineage>
        <taxon>Eukaryota</taxon>
        <taxon>Fungi</taxon>
        <taxon>Dikarya</taxon>
        <taxon>Ascomycota</taxon>
        <taxon>Pezizomycotina</taxon>
        <taxon>Leotiomycetes</taxon>
        <taxon>Helotiales</taxon>
        <taxon>Sclerotiniaceae</taxon>
        <taxon>Botrytis</taxon>
    </lineage>
</organism>
<evidence type="ECO:0000313" key="3">
    <source>
        <dbReference type="EMBL" id="CCD49741.1"/>
    </source>
</evidence>
<sequence length="496" mass="57469">MMTGKSKGQGEKSGIPPHLAAVLHGPVPKPQLAPIDKMEPSQKLSDEQLKPGDGMKPKSKDQMQPQPRHSRSSFDFGDVTKLKPRFIQGMQTQSEHSMSSLRLRNVMESMSTEEIQPKIKRSMSPLGLQNVMEPRSIDKIQLKPRSTKDTQPRHNRSKSPSSFRTLKDISTTSTDKGSTKRKCRRQTFHKFPALPLELQTMIWQWYGRIHANSTPNIIVISHLQKEHRRIGPGLSERGTDLTVRCRLPPIFYVSKFSLKIAKELYEKEYQVIPMTQNDQKLTYFNENKDIIVLENSNVLMNWRYNRQTDAESSRRIFITPSLPAAGIITRRINMKHLVIGGTDRSLQESRLLARFYDCESIMLGVPYLIRGRFFFGEKRNEPDRVVISYLRHLLCFYWDEERQGPFVREDYRGKPIRPAVVEPSWDPTNRTISNPMFLICSDDEIMSQLRRLHPAITNFLTPLPEAKSSINFMSDLKFSHKHAMLFEHPWEFVPKL</sequence>